<dbReference type="AlphaFoldDB" id="A0A852V5G7"/>
<gene>
    <name evidence="1" type="ORF">HDA43_003354</name>
</gene>
<evidence type="ECO:0000313" key="2">
    <source>
        <dbReference type="Proteomes" id="UP000576393"/>
    </source>
</evidence>
<accession>A0A852V5G7</accession>
<reference evidence="1 2" key="1">
    <citation type="submission" date="2020-07" db="EMBL/GenBank/DDBJ databases">
        <title>Sequencing the genomes of 1000 actinobacteria strains.</title>
        <authorList>
            <person name="Klenk H.-P."/>
        </authorList>
    </citation>
    <scope>NUCLEOTIDE SEQUENCE [LARGE SCALE GENOMIC DNA]</scope>
    <source>
        <strain evidence="1 2">DSM 45763</strain>
    </source>
</reference>
<proteinExistence type="predicted"/>
<name>A0A852V5G7_9ACTN</name>
<keyword evidence="2" id="KW-1185">Reference proteome</keyword>
<evidence type="ECO:0000313" key="1">
    <source>
        <dbReference type="EMBL" id="NYF41195.1"/>
    </source>
</evidence>
<dbReference type="Proteomes" id="UP000576393">
    <property type="component" value="Unassembled WGS sequence"/>
</dbReference>
<comment type="caution">
    <text evidence="1">The sequence shown here is derived from an EMBL/GenBank/DDBJ whole genome shotgun (WGS) entry which is preliminary data.</text>
</comment>
<dbReference type="RefSeq" id="WP_179821776.1">
    <property type="nucleotide sequence ID" value="NZ_JACCCO010000001.1"/>
</dbReference>
<sequence>MPIPCLACDALFRPDEYFPACHDYDRRADLVSWTCPRCGNRDELRVFTGELVYGHARRGGFDAENRVPVPGLRRRRHDARLDITLDGTTWRVPARARRPAKAPGPLRGL</sequence>
<organism evidence="1 2">
    <name type="scientific">Streptosporangium sandarakinum</name>
    <dbReference type="NCBI Taxonomy" id="1260955"/>
    <lineage>
        <taxon>Bacteria</taxon>
        <taxon>Bacillati</taxon>
        <taxon>Actinomycetota</taxon>
        <taxon>Actinomycetes</taxon>
        <taxon>Streptosporangiales</taxon>
        <taxon>Streptosporangiaceae</taxon>
        <taxon>Streptosporangium</taxon>
    </lineage>
</organism>
<protein>
    <submittedName>
        <fullName evidence="1">Uncharacterized protein</fullName>
    </submittedName>
</protein>
<dbReference type="EMBL" id="JACCCO010000001">
    <property type="protein sequence ID" value="NYF41195.1"/>
    <property type="molecule type" value="Genomic_DNA"/>
</dbReference>